<accession>A0A6T1A6P1</accession>
<evidence type="ECO:0000256" key="1">
    <source>
        <dbReference type="SAM" id="SignalP"/>
    </source>
</evidence>
<feature type="chain" id="PRO_5036393586" description="Exostosin GT47 domain-containing protein" evidence="1">
    <location>
        <begin position="24"/>
        <end position="457"/>
    </location>
</feature>
<dbReference type="EMBL" id="HBNR01034130">
    <property type="protein sequence ID" value="CAE4589386.1"/>
    <property type="molecule type" value="Transcribed_RNA"/>
</dbReference>
<dbReference type="AlphaFoldDB" id="A0A6T1A6P1"/>
<proteinExistence type="predicted"/>
<evidence type="ECO:0008006" key="4">
    <source>
        <dbReference type="Google" id="ProtNLM"/>
    </source>
</evidence>
<keyword evidence="1" id="KW-0732">Signal</keyword>
<protein>
    <recommendedName>
        <fullName evidence="4">Exostosin GT47 domain-containing protein</fullName>
    </recommendedName>
</protein>
<evidence type="ECO:0000313" key="3">
    <source>
        <dbReference type="EMBL" id="CAE4589388.1"/>
    </source>
</evidence>
<sequence length="457" mass="51237">MTRQALRAVAALLLAAVALHVWSKLGRPKSTPRRDLVTFPRHRGTWVGASDGQFFRAMKAADKDTRNRYFKEWSEGMAWHAPYRHLPHIPTLQCEPGYSVLMSRFDWQIVPESAMNVGKSDEKAHAGVRGCRPVDEMPWKANATDIADPRTVWAAAHGVERLLQLAEARLDSGRNDRTVVFAGTEMPLSRAFGTTPAERNTTVAQLRRYFSRIVFVIKDIELEHVHAGPLGFCWGYNLLVFPKWLKSAKHNRSLLAGRFSQIDDLFTTTTISDKTKGILATGAIVATWLQDVEEVNQISKLRKDRGLDTWPQSNSSMEAVLRAAGSRKEAREWANTSAARAAGVEFRTVPAVVWLPELAQYRFLVSPIGSALQSSKTLEALAVLTVPIIARMGYAVHDELVAIGFPLVVIEGWSEITAASAETWWRELSPRLESFRRNCLTVDGYWRMFTGQVTYCT</sequence>
<dbReference type="EMBL" id="HBNR01034131">
    <property type="protein sequence ID" value="CAE4589388.1"/>
    <property type="molecule type" value="Transcribed_RNA"/>
</dbReference>
<evidence type="ECO:0000313" key="2">
    <source>
        <dbReference type="EMBL" id="CAE4589386.1"/>
    </source>
</evidence>
<gene>
    <name evidence="2" type="ORF">AMON00008_LOCUS23426</name>
    <name evidence="3" type="ORF">AMON00008_LOCUS23427</name>
</gene>
<organism evidence="3">
    <name type="scientific">Alexandrium monilatum</name>
    <dbReference type="NCBI Taxonomy" id="311494"/>
    <lineage>
        <taxon>Eukaryota</taxon>
        <taxon>Sar</taxon>
        <taxon>Alveolata</taxon>
        <taxon>Dinophyceae</taxon>
        <taxon>Gonyaulacales</taxon>
        <taxon>Pyrocystaceae</taxon>
        <taxon>Alexandrium</taxon>
    </lineage>
</organism>
<reference evidence="3" key="1">
    <citation type="submission" date="2021-01" db="EMBL/GenBank/DDBJ databases">
        <authorList>
            <person name="Corre E."/>
            <person name="Pelletier E."/>
            <person name="Niang G."/>
            <person name="Scheremetjew M."/>
            <person name="Finn R."/>
            <person name="Kale V."/>
            <person name="Holt S."/>
            <person name="Cochrane G."/>
            <person name="Meng A."/>
            <person name="Brown T."/>
            <person name="Cohen L."/>
        </authorList>
    </citation>
    <scope>NUCLEOTIDE SEQUENCE</scope>
    <source>
        <strain evidence="3">CCMP3105</strain>
    </source>
</reference>
<feature type="signal peptide" evidence="1">
    <location>
        <begin position="1"/>
        <end position="23"/>
    </location>
</feature>
<name>A0A6T1A6P1_9DINO</name>